<dbReference type="GO" id="GO:0005737">
    <property type="term" value="C:cytoplasm"/>
    <property type="evidence" value="ECO:0007669"/>
    <property type="project" value="UniProtKB-SubCell"/>
</dbReference>
<proteinExistence type="inferred from homology"/>
<keyword evidence="6 14" id="KW-0963">Cytoplasm</keyword>
<evidence type="ECO:0000256" key="7">
    <source>
        <dbReference type="ARBA" id="ARBA00022691"/>
    </source>
</evidence>
<evidence type="ECO:0000256" key="13">
    <source>
        <dbReference type="ARBA" id="ARBA00048321"/>
    </source>
</evidence>
<dbReference type="PIRSF" id="PIRSF000167">
    <property type="entry name" value="HemN"/>
    <property type="match status" value="1"/>
</dbReference>
<dbReference type="PROSITE" id="PS51918">
    <property type="entry name" value="RADICAL_SAM"/>
    <property type="match status" value="1"/>
</dbReference>
<dbReference type="NCBIfam" id="TIGR00538">
    <property type="entry name" value="hemN"/>
    <property type="match status" value="1"/>
</dbReference>
<organism evidence="18 19">
    <name type="scientific">Elstera cyanobacteriorum</name>
    <dbReference type="NCBI Taxonomy" id="2022747"/>
    <lineage>
        <taxon>Bacteria</taxon>
        <taxon>Pseudomonadati</taxon>
        <taxon>Pseudomonadota</taxon>
        <taxon>Alphaproteobacteria</taxon>
        <taxon>Rhodospirillales</taxon>
        <taxon>Rhodospirillaceae</taxon>
        <taxon>Elstera</taxon>
    </lineage>
</organism>
<evidence type="ECO:0000256" key="12">
    <source>
        <dbReference type="ARBA" id="ARBA00023244"/>
    </source>
</evidence>
<feature type="binding site" evidence="15">
    <location>
        <position position="107"/>
    </location>
    <ligand>
        <name>S-adenosyl-L-methionine</name>
        <dbReference type="ChEBI" id="CHEBI:59789"/>
        <label>1</label>
    </ligand>
</feature>
<gene>
    <name evidence="18" type="primary">hemN</name>
    <name evidence="18" type="ORF">CHR90_01635</name>
</gene>
<dbReference type="EMBL" id="NOXS01000021">
    <property type="protein sequence ID" value="OYQ21626.1"/>
    <property type="molecule type" value="Genomic_DNA"/>
</dbReference>
<comment type="cofactor">
    <cofactor evidence="14 16">
        <name>[4Fe-4S] cluster</name>
        <dbReference type="ChEBI" id="CHEBI:49883"/>
    </cofactor>
    <text evidence="14 16">Binds 1 [4Fe-4S] cluster. The cluster is coordinated with 3 cysteines and an exchangeable S-adenosyl-L-methionine.</text>
</comment>
<reference evidence="18 19" key="1">
    <citation type="submission" date="2017-07" db="EMBL/GenBank/DDBJ databases">
        <title>Elstera cyanobacteriorum sp. nov., a novel bacterium isolated from cyanobacterial aggregates in a eutrophic lake.</title>
        <authorList>
            <person name="Cai H."/>
        </authorList>
    </citation>
    <scope>NUCLEOTIDE SEQUENCE [LARGE SCALE GENOMIC DNA]</scope>
    <source>
        <strain evidence="18 19">TH019</strain>
    </source>
</reference>
<feature type="binding site" evidence="15">
    <location>
        <position position="167"/>
    </location>
    <ligand>
        <name>S-adenosyl-L-methionine</name>
        <dbReference type="ChEBI" id="CHEBI:59789"/>
        <label>2</label>
    </ligand>
</feature>
<evidence type="ECO:0000256" key="1">
    <source>
        <dbReference type="ARBA" id="ARBA00004496"/>
    </source>
</evidence>
<dbReference type="GO" id="GO:0004109">
    <property type="term" value="F:coproporphyrinogen oxidase activity"/>
    <property type="evidence" value="ECO:0007669"/>
    <property type="project" value="InterPro"/>
</dbReference>
<feature type="binding site" evidence="15">
    <location>
        <position position="179"/>
    </location>
    <ligand>
        <name>S-adenosyl-L-methionine</name>
        <dbReference type="ChEBI" id="CHEBI:59789"/>
        <label>2</label>
    </ligand>
</feature>
<feature type="binding site" evidence="16">
    <location>
        <position position="60"/>
    </location>
    <ligand>
        <name>[4Fe-4S] cluster</name>
        <dbReference type="ChEBI" id="CHEBI:49883"/>
        <note>4Fe-4S-S-AdoMet</note>
    </ligand>
</feature>
<comment type="similarity">
    <text evidence="3 14">Belongs to the anaerobic coproporphyrinogen-III oxidase family.</text>
</comment>
<comment type="subcellular location">
    <subcellularLocation>
        <location evidence="1 14">Cytoplasm</location>
    </subcellularLocation>
</comment>
<evidence type="ECO:0000256" key="11">
    <source>
        <dbReference type="ARBA" id="ARBA00023014"/>
    </source>
</evidence>
<evidence type="ECO:0000256" key="15">
    <source>
        <dbReference type="PIRSR" id="PIRSR000167-1"/>
    </source>
</evidence>
<keyword evidence="7 14" id="KW-0949">S-adenosyl-L-methionine</keyword>
<comment type="catalytic activity">
    <reaction evidence="13 14">
        <text>coproporphyrinogen III + 2 S-adenosyl-L-methionine = protoporphyrinogen IX + 2 5'-deoxyadenosine + 2 L-methionine + 2 CO2</text>
        <dbReference type="Rhea" id="RHEA:15425"/>
        <dbReference type="ChEBI" id="CHEBI:16526"/>
        <dbReference type="ChEBI" id="CHEBI:17319"/>
        <dbReference type="ChEBI" id="CHEBI:57307"/>
        <dbReference type="ChEBI" id="CHEBI:57309"/>
        <dbReference type="ChEBI" id="CHEBI:57844"/>
        <dbReference type="ChEBI" id="CHEBI:59789"/>
        <dbReference type="EC" id="1.3.98.3"/>
    </reaction>
</comment>
<dbReference type="SFLD" id="SFLDS00029">
    <property type="entry name" value="Radical_SAM"/>
    <property type="match status" value="1"/>
</dbReference>
<dbReference type="InterPro" id="IPR034505">
    <property type="entry name" value="Coproporphyrinogen-III_oxidase"/>
</dbReference>
<keyword evidence="9 14" id="KW-0560">Oxidoreductase</keyword>
<dbReference type="EC" id="1.3.98.3" evidence="14"/>
<dbReference type="InterPro" id="IPR007197">
    <property type="entry name" value="rSAM"/>
</dbReference>
<feature type="binding site" evidence="15">
    <location>
        <position position="324"/>
    </location>
    <ligand>
        <name>S-adenosyl-L-methionine</name>
        <dbReference type="ChEBI" id="CHEBI:59789"/>
        <label>1</label>
    </ligand>
</feature>
<evidence type="ECO:0000256" key="9">
    <source>
        <dbReference type="ARBA" id="ARBA00023002"/>
    </source>
</evidence>
<dbReference type="InterPro" id="IPR004558">
    <property type="entry name" value="Coprogen_oxidase_HemN"/>
</dbReference>
<keyword evidence="8 14" id="KW-0479">Metal-binding</keyword>
<feature type="domain" description="Radical SAM core" evidence="17">
    <location>
        <begin position="41"/>
        <end position="283"/>
    </location>
</feature>
<sequence length="448" mass="49011">MTADQIARFEGRVPRYTSYPTAPHFSPAVTAETYADWLARLPAGQAISLYLHVPFCQQLCWYCGCHTTVVSNDAPIRAYIDLLLAEIDLVAERIGMRLPVEAVHFGGGSPSLVPYDRLMTLMEHLHRRFDLSSVTEVAMEIDPRGVDAARVREFAAIGLTRASIGVQDFDPEVQQIINRVQSFEETAEVAGALRAAGIGSINLDLIYGLPAQTHETLARTVDLSLSLAPDRLALFGYAHVPWMKKHQALIPADRLPPPMERYALYQAAADRIARAGYERVGLDHYAKPGDEMARQLRQGVLRRNFQGYTTDTAETLLGFGTSSIGALPDGYIQNVLTAPDYRAAIGEGRLPVARGIGLSADDRLRRAVIERIMCDLTVDLAAEARRFGSDETFFAERLALADLSHDGLVSVNGSVVTVREAARPLVRSVAAVFDAYLGVGAGRYSQAV</sequence>
<dbReference type="GO" id="GO:0046872">
    <property type="term" value="F:metal ion binding"/>
    <property type="evidence" value="ECO:0007669"/>
    <property type="project" value="UniProtKB-KW"/>
</dbReference>
<protein>
    <recommendedName>
        <fullName evidence="14">Coproporphyrinogen-III oxidase</fullName>
        <ecNumber evidence="14">1.3.98.3</ecNumber>
    </recommendedName>
</protein>
<feature type="binding site" evidence="15">
    <location>
        <position position="50"/>
    </location>
    <ligand>
        <name>S-adenosyl-L-methionine</name>
        <dbReference type="ChEBI" id="CHEBI:59789"/>
        <label>1</label>
    </ligand>
</feature>
<keyword evidence="12 14" id="KW-0627">Porphyrin biosynthesis</keyword>
<dbReference type="UniPathway" id="UPA00251">
    <property type="reaction ID" value="UER00323"/>
</dbReference>
<dbReference type="GO" id="GO:0051539">
    <property type="term" value="F:4 iron, 4 sulfur cluster binding"/>
    <property type="evidence" value="ECO:0007669"/>
    <property type="project" value="UniProtKB-KW"/>
</dbReference>
<evidence type="ECO:0000256" key="14">
    <source>
        <dbReference type="PIRNR" id="PIRNR000167"/>
    </source>
</evidence>
<evidence type="ECO:0000313" key="18">
    <source>
        <dbReference type="EMBL" id="OYQ21626.1"/>
    </source>
</evidence>
<dbReference type="GO" id="GO:0051989">
    <property type="term" value="F:coproporphyrinogen dehydrogenase activity"/>
    <property type="evidence" value="ECO:0007669"/>
    <property type="project" value="UniProtKB-EC"/>
</dbReference>
<dbReference type="PANTHER" id="PTHR13932">
    <property type="entry name" value="COPROPORPHYRINIGEN III OXIDASE"/>
    <property type="match status" value="1"/>
</dbReference>
<evidence type="ECO:0000256" key="4">
    <source>
        <dbReference type="ARBA" id="ARBA00011245"/>
    </source>
</evidence>
<feature type="binding site" evidence="15">
    <location>
        <position position="238"/>
    </location>
    <ligand>
        <name>S-adenosyl-L-methionine</name>
        <dbReference type="ChEBI" id="CHEBI:59789"/>
        <label>2</label>
    </ligand>
</feature>
<evidence type="ECO:0000313" key="19">
    <source>
        <dbReference type="Proteomes" id="UP000216361"/>
    </source>
</evidence>
<dbReference type="InterPro" id="IPR006638">
    <property type="entry name" value="Elp3/MiaA/NifB-like_rSAM"/>
</dbReference>
<dbReference type="Gene3D" id="3.30.750.200">
    <property type="match status" value="1"/>
</dbReference>
<evidence type="ECO:0000256" key="6">
    <source>
        <dbReference type="ARBA" id="ARBA00022490"/>
    </source>
</evidence>
<feature type="binding site" evidence="15">
    <location>
        <position position="204"/>
    </location>
    <ligand>
        <name>S-adenosyl-L-methionine</name>
        <dbReference type="ChEBI" id="CHEBI:59789"/>
        <label>2</label>
    </ligand>
</feature>
<dbReference type="GO" id="GO:0006782">
    <property type="term" value="P:protoporphyrinogen IX biosynthetic process"/>
    <property type="evidence" value="ECO:0007669"/>
    <property type="project" value="UniProtKB-UniPathway"/>
</dbReference>
<dbReference type="AlphaFoldDB" id="A0A255XXC4"/>
<evidence type="ECO:0000256" key="8">
    <source>
        <dbReference type="ARBA" id="ARBA00022723"/>
    </source>
</evidence>
<feature type="binding site" evidence="15">
    <location>
        <position position="140"/>
    </location>
    <ligand>
        <name>S-adenosyl-L-methionine</name>
        <dbReference type="ChEBI" id="CHEBI:59789"/>
        <label>1</label>
    </ligand>
</feature>
<feature type="binding site" evidence="16">
    <location>
        <position position="56"/>
    </location>
    <ligand>
        <name>[4Fe-4S] cluster</name>
        <dbReference type="ChEBI" id="CHEBI:49883"/>
        <note>4Fe-4S-S-AdoMet</note>
    </ligand>
</feature>
<evidence type="ECO:0000259" key="17">
    <source>
        <dbReference type="PROSITE" id="PS51918"/>
    </source>
</evidence>
<dbReference type="PANTHER" id="PTHR13932:SF6">
    <property type="entry name" value="OXYGEN-INDEPENDENT COPROPORPHYRINOGEN III OXIDASE"/>
    <property type="match status" value="1"/>
</dbReference>
<feature type="binding site" evidence="16">
    <location>
        <position position="63"/>
    </location>
    <ligand>
        <name>[4Fe-4S] cluster</name>
        <dbReference type="ChEBI" id="CHEBI:49883"/>
        <note>4Fe-4S-S-AdoMet</note>
    </ligand>
</feature>
<keyword evidence="5 14" id="KW-0004">4Fe-4S</keyword>
<dbReference type="OrthoDB" id="9808022at2"/>
<keyword evidence="19" id="KW-1185">Reference proteome</keyword>
<evidence type="ECO:0000256" key="3">
    <source>
        <dbReference type="ARBA" id="ARBA00005493"/>
    </source>
</evidence>
<comment type="caution">
    <text evidence="18">The sequence shown here is derived from an EMBL/GenBank/DDBJ whole genome shotgun (WGS) entry which is preliminary data.</text>
</comment>
<comment type="pathway">
    <text evidence="2 14">Porphyrin-containing compound metabolism; protoporphyrin-IX biosynthesis; protoporphyrinogen-IX from coproporphyrinogen-III (AdoMet route): step 1/1.</text>
</comment>
<dbReference type="SUPFAM" id="SSF102114">
    <property type="entry name" value="Radical SAM enzymes"/>
    <property type="match status" value="1"/>
</dbReference>
<dbReference type="SFLD" id="SFLDG01082">
    <property type="entry name" value="B12-binding_domain_containing"/>
    <property type="match status" value="1"/>
</dbReference>
<dbReference type="CDD" id="cd01335">
    <property type="entry name" value="Radical_SAM"/>
    <property type="match status" value="1"/>
</dbReference>
<dbReference type="Gene3D" id="1.10.10.920">
    <property type="match status" value="1"/>
</dbReference>
<dbReference type="SMART" id="SM00729">
    <property type="entry name" value="Elp3"/>
    <property type="match status" value="1"/>
</dbReference>
<evidence type="ECO:0000256" key="2">
    <source>
        <dbReference type="ARBA" id="ARBA00004785"/>
    </source>
</evidence>
<keyword evidence="11 14" id="KW-0411">Iron-sulfur</keyword>
<keyword evidence="10 14" id="KW-0408">Iron</keyword>
<dbReference type="InterPro" id="IPR058240">
    <property type="entry name" value="rSAM_sf"/>
</dbReference>
<evidence type="ECO:0000256" key="10">
    <source>
        <dbReference type="ARBA" id="ARBA00023004"/>
    </source>
</evidence>
<comment type="subunit">
    <text evidence="4">Monomer.</text>
</comment>
<dbReference type="SFLD" id="SFLDG01065">
    <property type="entry name" value="anaerobic_coproporphyrinogen-I"/>
    <property type="match status" value="1"/>
</dbReference>
<evidence type="ECO:0000256" key="16">
    <source>
        <dbReference type="PIRSR" id="PIRSR000167-2"/>
    </source>
</evidence>
<accession>A0A255XXC4</accession>
<feature type="binding site" evidence="15">
    <location>
        <begin position="62"/>
        <end position="64"/>
    </location>
    <ligand>
        <name>S-adenosyl-L-methionine</name>
        <dbReference type="ChEBI" id="CHEBI:59789"/>
        <label>2</label>
    </ligand>
</feature>
<dbReference type="Pfam" id="PF04055">
    <property type="entry name" value="Radical_SAM"/>
    <property type="match status" value="1"/>
</dbReference>
<name>A0A255XXC4_9PROT</name>
<dbReference type="Proteomes" id="UP000216361">
    <property type="component" value="Unassembled WGS sequence"/>
</dbReference>
<evidence type="ECO:0000256" key="5">
    <source>
        <dbReference type="ARBA" id="ARBA00022485"/>
    </source>
</evidence>